<sequence>MFGKRVLQGQVWTGRAWTPELGHDSRKCDHFLDISVRKENTRMYEKSPCDVTACRGGEVSVTKEREYPSVVLAAITHRGSARPHSESVLAFEGGRPDPSISTHPSLLSAATVDKWPQQPFQYRRFNSSRKDHCKGIAA</sequence>
<keyword evidence="2" id="KW-1185">Reference proteome</keyword>
<organism evidence="1 2">
    <name type="scientific">Araneus ventricosus</name>
    <name type="common">Orbweaver spider</name>
    <name type="synonym">Epeira ventricosa</name>
    <dbReference type="NCBI Taxonomy" id="182803"/>
    <lineage>
        <taxon>Eukaryota</taxon>
        <taxon>Metazoa</taxon>
        <taxon>Ecdysozoa</taxon>
        <taxon>Arthropoda</taxon>
        <taxon>Chelicerata</taxon>
        <taxon>Arachnida</taxon>
        <taxon>Araneae</taxon>
        <taxon>Araneomorphae</taxon>
        <taxon>Entelegynae</taxon>
        <taxon>Araneoidea</taxon>
        <taxon>Araneidae</taxon>
        <taxon>Araneus</taxon>
    </lineage>
</organism>
<dbReference type="Proteomes" id="UP000499080">
    <property type="component" value="Unassembled WGS sequence"/>
</dbReference>
<comment type="caution">
    <text evidence="1">The sequence shown here is derived from an EMBL/GenBank/DDBJ whole genome shotgun (WGS) entry which is preliminary data.</text>
</comment>
<dbReference type="EMBL" id="BGPR01004662">
    <property type="protein sequence ID" value="GBN01942.1"/>
    <property type="molecule type" value="Genomic_DNA"/>
</dbReference>
<accession>A0A4Y2KIW6</accession>
<reference evidence="1 2" key="1">
    <citation type="journal article" date="2019" name="Sci. Rep.">
        <title>Orb-weaving spider Araneus ventricosus genome elucidates the spidroin gene catalogue.</title>
        <authorList>
            <person name="Kono N."/>
            <person name="Nakamura H."/>
            <person name="Ohtoshi R."/>
            <person name="Moran D.A.P."/>
            <person name="Shinohara A."/>
            <person name="Yoshida Y."/>
            <person name="Fujiwara M."/>
            <person name="Mori M."/>
            <person name="Tomita M."/>
            <person name="Arakawa K."/>
        </authorList>
    </citation>
    <scope>NUCLEOTIDE SEQUENCE [LARGE SCALE GENOMIC DNA]</scope>
</reference>
<evidence type="ECO:0000313" key="2">
    <source>
        <dbReference type="Proteomes" id="UP000499080"/>
    </source>
</evidence>
<gene>
    <name evidence="1" type="ORF">AVEN_124664_1</name>
</gene>
<protein>
    <submittedName>
        <fullName evidence="1">Uncharacterized protein</fullName>
    </submittedName>
</protein>
<evidence type="ECO:0000313" key="1">
    <source>
        <dbReference type="EMBL" id="GBN01942.1"/>
    </source>
</evidence>
<proteinExistence type="predicted"/>
<dbReference type="AlphaFoldDB" id="A0A4Y2KIW6"/>
<name>A0A4Y2KIW6_ARAVE</name>